<sequence>MWTPVICRSCSAVRRPRRSRCSAPRSADFDRRKPLHGSEVPAWRGPRCRRSCALIKTLYYVWCTLYGEFPSRPGLPGRVRHRMRIVDSTVSLTVDDVAATKKFLVDLFGYEEAIAADGFVSLTHADRAVGIAIHRRGLEVLPEEQRDVATRGMALAFTVADVAAEEARLRAAGANITLPLMEQPWGEKLFQATDPNGIVVEVLEWTEPAPR</sequence>
<dbReference type="InterPro" id="IPR029068">
    <property type="entry name" value="Glyas_Bleomycin-R_OHBP_Dase"/>
</dbReference>
<proteinExistence type="predicted"/>
<evidence type="ECO:0000259" key="1">
    <source>
        <dbReference type="PROSITE" id="PS51819"/>
    </source>
</evidence>
<gene>
    <name evidence="2" type="ORF">F5544_41915</name>
</gene>
<dbReference type="Pfam" id="PF00903">
    <property type="entry name" value="Glyoxalase"/>
    <property type="match status" value="1"/>
</dbReference>
<dbReference type="PROSITE" id="PS51819">
    <property type="entry name" value="VOC"/>
    <property type="match status" value="1"/>
</dbReference>
<dbReference type="InterPro" id="IPR037523">
    <property type="entry name" value="VOC_core"/>
</dbReference>
<evidence type="ECO:0000313" key="2">
    <source>
        <dbReference type="EMBL" id="QIS16193.1"/>
    </source>
</evidence>
<reference evidence="2 3" key="1">
    <citation type="journal article" date="2019" name="ACS Chem. Biol.">
        <title>Identification and Mobilization of a Cryptic Antibiotic Biosynthesis Gene Locus from a Human-Pathogenic Nocardia Isolate.</title>
        <authorList>
            <person name="Herisse M."/>
            <person name="Ishida K."/>
            <person name="Porter J.L."/>
            <person name="Howden B."/>
            <person name="Hertweck C."/>
            <person name="Stinear T.P."/>
            <person name="Pidot S.J."/>
        </authorList>
    </citation>
    <scope>NUCLEOTIDE SEQUENCE [LARGE SCALE GENOMIC DNA]</scope>
    <source>
        <strain evidence="2 3">AUSMDU00012717</strain>
    </source>
</reference>
<feature type="domain" description="VOC" evidence="1">
    <location>
        <begin position="85"/>
        <end position="205"/>
    </location>
</feature>
<dbReference type="Gene3D" id="3.30.720.120">
    <property type="match status" value="1"/>
</dbReference>
<dbReference type="SUPFAM" id="SSF54593">
    <property type="entry name" value="Glyoxalase/Bleomycin resistance protein/Dihydroxybiphenyl dioxygenase"/>
    <property type="match status" value="1"/>
</dbReference>
<protein>
    <recommendedName>
        <fullName evidence="1">VOC domain-containing protein</fullName>
    </recommendedName>
</protein>
<dbReference type="KEGG" id="nah:F5544_41915"/>
<dbReference type="AlphaFoldDB" id="A0A6G9YTH3"/>
<organism evidence="2 3">
    <name type="scientific">Nocardia arthritidis</name>
    <dbReference type="NCBI Taxonomy" id="228602"/>
    <lineage>
        <taxon>Bacteria</taxon>
        <taxon>Bacillati</taxon>
        <taxon>Actinomycetota</taxon>
        <taxon>Actinomycetes</taxon>
        <taxon>Mycobacteriales</taxon>
        <taxon>Nocardiaceae</taxon>
        <taxon>Nocardia</taxon>
    </lineage>
</organism>
<dbReference type="EMBL" id="CP046172">
    <property type="protein sequence ID" value="QIS16193.1"/>
    <property type="molecule type" value="Genomic_DNA"/>
</dbReference>
<dbReference type="Gene3D" id="3.30.720.110">
    <property type="match status" value="1"/>
</dbReference>
<name>A0A6G9YTH3_9NOCA</name>
<evidence type="ECO:0000313" key="3">
    <source>
        <dbReference type="Proteomes" id="UP000503540"/>
    </source>
</evidence>
<dbReference type="Proteomes" id="UP000503540">
    <property type="component" value="Chromosome"/>
</dbReference>
<accession>A0A6G9YTH3</accession>
<dbReference type="InterPro" id="IPR004360">
    <property type="entry name" value="Glyas_Fos-R_dOase_dom"/>
</dbReference>
<keyword evidence="3" id="KW-1185">Reference proteome</keyword>